<proteinExistence type="inferred from homology"/>
<dbReference type="UniPathway" id="UPA00219"/>
<accession>A0A1V2DY19</accession>
<dbReference type="AlphaFoldDB" id="A0A1V2DY19"/>
<keyword evidence="5" id="KW-0378">Hydrolase</keyword>
<evidence type="ECO:0000256" key="3">
    <source>
        <dbReference type="ARBA" id="ARBA00022676"/>
    </source>
</evidence>
<dbReference type="GO" id="GO:0071555">
    <property type="term" value="P:cell wall organization"/>
    <property type="evidence" value="ECO:0007669"/>
    <property type="project" value="UniProtKB-UniRule"/>
</dbReference>
<dbReference type="PANTHER" id="PTHR30582:SF24">
    <property type="entry name" value="L,D-TRANSPEPTIDASE ERFK_SRFK-RELATED"/>
    <property type="match status" value="1"/>
</dbReference>
<comment type="similarity">
    <text evidence="2">Belongs to the YkuD family.</text>
</comment>
<dbReference type="SUPFAM" id="SSF141523">
    <property type="entry name" value="L,D-transpeptidase catalytic domain-like"/>
    <property type="match status" value="1"/>
</dbReference>
<dbReference type="InterPro" id="IPR005490">
    <property type="entry name" value="LD_TPept_cat_dom"/>
</dbReference>
<evidence type="ECO:0000256" key="2">
    <source>
        <dbReference type="ARBA" id="ARBA00005992"/>
    </source>
</evidence>
<dbReference type="EMBL" id="MSCW01000001">
    <property type="protein sequence ID" value="ONF45181.1"/>
    <property type="molecule type" value="Genomic_DNA"/>
</dbReference>
<keyword evidence="12" id="KW-1185">Reference proteome</keyword>
<sequence length="178" mass="19746">MSLPTSPAVDHLRISIADQTLLVMADGERVLARYPVSTARNGVGERDGSGCTPRGRHYIRAMIGAGMPEGAVFRARRPTGEVFSSVLARQYPERDWILSRILWLCGLESGKNRGRGVDTFRRFIYIHGTPESEPMGVPKSHGCIRMRNRDVIELFERVRPGLPVVISESSITVGKVDD</sequence>
<evidence type="ECO:0000256" key="8">
    <source>
        <dbReference type="ARBA" id="ARBA00023316"/>
    </source>
</evidence>
<keyword evidence="8 9" id="KW-0961">Cell wall biogenesis/degradation</keyword>
<comment type="caution">
    <text evidence="11">The sequence shown here is derived from an EMBL/GenBank/DDBJ whole genome shotgun (WGS) entry which is preliminary data.</text>
</comment>
<evidence type="ECO:0000256" key="9">
    <source>
        <dbReference type="PROSITE-ProRule" id="PRU01373"/>
    </source>
</evidence>
<evidence type="ECO:0000259" key="10">
    <source>
        <dbReference type="PROSITE" id="PS52029"/>
    </source>
</evidence>
<dbReference type="GO" id="GO:0016757">
    <property type="term" value="F:glycosyltransferase activity"/>
    <property type="evidence" value="ECO:0007669"/>
    <property type="project" value="UniProtKB-KW"/>
</dbReference>
<evidence type="ECO:0000256" key="1">
    <source>
        <dbReference type="ARBA" id="ARBA00004752"/>
    </source>
</evidence>
<dbReference type="Proteomes" id="UP000189339">
    <property type="component" value="Unassembled WGS sequence"/>
</dbReference>
<dbReference type="GO" id="GO:0018104">
    <property type="term" value="P:peptidoglycan-protein cross-linking"/>
    <property type="evidence" value="ECO:0007669"/>
    <property type="project" value="TreeGrafter"/>
</dbReference>
<reference evidence="11 12" key="1">
    <citation type="submission" date="2016-12" db="EMBL/GenBank/DDBJ databases">
        <title>Marinobacter lutaoensis whole genome sequencing.</title>
        <authorList>
            <person name="Verma A."/>
            <person name="Krishnamurthi S."/>
        </authorList>
    </citation>
    <scope>NUCLEOTIDE SEQUENCE [LARGE SCALE GENOMIC DNA]</scope>
    <source>
        <strain evidence="11 12">T5054</strain>
    </source>
</reference>
<dbReference type="PANTHER" id="PTHR30582">
    <property type="entry name" value="L,D-TRANSPEPTIDASE"/>
    <property type="match status" value="1"/>
</dbReference>
<gene>
    <name evidence="11" type="ORF">BTO32_01535</name>
</gene>
<dbReference type="Gene3D" id="2.40.440.10">
    <property type="entry name" value="L,D-transpeptidase catalytic domain-like"/>
    <property type="match status" value="1"/>
</dbReference>
<evidence type="ECO:0000256" key="7">
    <source>
        <dbReference type="ARBA" id="ARBA00022984"/>
    </source>
</evidence>
<keyword evidence="6 9" id="KW-0133">Cell shape</keyword>
<dbReference type="STRING" id="135739.BTO32_01535"/>
<keyword evidence="7 9" id="KW-0573">Peptidoglycan synthesis</keyword>
<evidence type="ECO:0000313" key="12">
    <source>
        <dbReference type="Proteomes" id="UP000189339"/>
    </source>
</evidence>
<dbReference type="CDD" id="cd16913">
    <property type="entry name" value="YkuD_like"/>
    <property type="match status" value="1"/>
</dbReference>
<feature type="active site" description="Proton donor/acceptor" evidence="9">
    <location>
        <position position="127"/>
    </location>
</feature>
<dbReference type="InterPro" id="IPR050979">
    <property type="entry name" value="LD-transpeptidase"/>
</dbReference>
<dbReference type="PROSITE" id="PS52029">
    <property type="entry name" value="LD_TPASE"/>
    <property type="match status" value="1"/>
</dbReference>
<keyword evidence="3" id="KW-0328">Glycosyltransferase</keyword>
<comment type="pathway">
    <text evidence="1 9">Cell wall biogenesis; peptidoglycan biosynthesis.</text>
</comment>
<dbReference type="RefSeq" id="WP_076722677.1">
    <property type="nucleotide sequence ID" value="NZ_MSCW01000001.1"/>
</dbReference>
<evidence type="ECO:0000256" key="5">
    <source>
        <dbReference type="ARBA" id="ARBA00022801"/>
    </source>
</evidence>
<dbReference type="InterPro" id="IPR038063">
    <property type="entry name" value="Transpep_catalytic_dom"/>
</dbReference>
<evidence type="ECO:0000313" key="11">
    <source>
        <dbReference type="EMBL" id="ONF45181.1"/>
    </source>
</evidence>
<feature type="active site" description="Nucleophile" evidence="9">
    <location>
        <position position="143"/>
    </location>
</feature>
<name>A0A1V2DY19_9GAMM</name>
<organism evidence="11 12">
    <name type="scientific">Marinobacter lutaoensis</name>
    <dbReference type="NCBI Taxonomy" id="135739"/>
    <lineage>
        <taxon>Bacteria</taxon>
        <taxon>Pseudomonadati</taxon>
        <taxon>Pseudomonadota</taxon>
        <taxon>Gammaproteobacteria</taxon>
        <taxon>Pseudomonadales</taxon>
        <taxon>Marinobacteraceae</taxon>
        <taxon>Marinobacter</taxon>
    </lineage>
</organism>
<dbReference type="Pfam" id="PF03734">
    <property type="entry name" value="YkuD"/>
    <property type="match status" value="1"/>
</dbReference>
<feature type="domain" description="L,D-TPase catalytic" evidence="10">
    <location>
        <begin position="10"/>
        <end position="167"/>
    </location>
</feature>
<evidence type="ECO:0000256" key="6">
    <source>
        <dbReference type="ARBA" id="ARBA00022960"/>
    </source>
</evidence>
<dbReference type="GO" id="GO:0071972">
    <property type="term" value="F:peptidoglycan L,D-transpeptidase activity"/>
    <property type="evidence" value="ECO:0007669"/>
    <property type="project" value="TreeGrafter"/>
</dbReference>
<keyword evidence="4" id="KW-0808">Transferase</keyword>
<dbReference type="GO" id="GO:0008360">
    <property type="term" value="P:regulation of cell shape"/>
    <property type="evidence" value="ECO:0007669"/>
    <property type="project" value="UniProtKB-UniRule"/>
</dbReference>
<evidence type="ECO:0000256" key="4">
    <source>
        <dbReference type="ARBA" id="ARBA00022679"/>
    </source>
</evidence>
<dbReference type="GO" id="GO:0005576">
    <property type="term" value="C:extracellular region"/>
    <property type="evidence" value="ECO:0007669"/>
    <property type="project" value="TreeGrafter"/>
</dbReference>
<protein>
    <submittedName>
        <fullName evidence="11">L,D-transpeptidase</fullName>
    </submittedName>
</protein>